<keyword evidence="2" id="KW-0902">Two-component regulatory system</keyword>
<dbReference type="Pfam" id="PF04397">
    <property type="entry name" value="LytTR"/>
    <property type="match status" value="1"/>
</dbReference>
<dbReference type="InterPro" id="IPR046947">
    <property type="entry name" value="LytR-like"/>
</dbReference>
<keyword evidence="5" id="KW-0238">DNA-binding</keyword>
<dbReference type="RefSeq" id="WP_369940894.1">
    <property type="nucleotide sequence ID" value="NZ_JBCLUF010000006.1"/>
</dbReference>
<organism evidence="5 6">
    <name type="scientific">Ligilactobacillus faecis</name>
    <dbReference type="NCBI Taxonomy" id="762833"/>
    <lineage>
        <taxon>Bacteria</taxon>
        <taxon>Bacillati</taxon>
        <taxon>Bacillota</taxon>
        <taxon>Bacilli</taxon>
        <taxon>Lactobacillales</taxon>
        <taxon>Lactobacillaceae</taxon>
        <taxon>Ligilactobacillus</taxon>
    </lineage>
</organism>
<keyword evidence="1" id="KW-0963">Cytoplasm</keyword>
<evidence type="ECO:0000256" key="3">
    <source>
        <dbReference type="ARBA" id="ARBA00023159"/>
    </source>
</evidence>
<dbReference type="InterPro" id="IPR007492">
    <property type="entry name" value="LytTR_DNA-bd_dom"/>
</dbReference>
<dbReference type="EMBL" id="JBCLUF010000006">
    <property type="protein sequence ID" value="MEY8661771.1"/>
    <property type="molecule type" value="Genomic_DNA"/>
</dbReference>
<evidence type="ECO:0000256" key="2">
    <source>
        <dbReference type="ARBA" id="ARBA00023012"/>
    </source>
</evidence>
<dbReference type="PANTHER" id="PTHR37299:SF3">
    <property type="entry name" value="STAGE 0 SPORULATION PROTEIN A HOMOLOG"/>
    <property type="match status" value="1"/>
</dbReference>
<dbReference type="GO" id="GO:0003677">
    <property type="term" value="F:DNA binding"/>
    <property type="evidence" value="ECO:0007669"/>
    <property type="project" value="UniProtKB-KW"/>
</dbReference>
<dbReference type="PANTHER" id="PTHR37299">
    <property type="entry name" value="TRANSCRIPTIONAL REGULATOR-RELATED"/>
    <property type="match status" value="1"/>
</dbReference>
<reference evidence="5 6" key="1">
    <citation type="submission" date="2024-03" db="EMBL/GenBank/DDBJ databases">
        <title>Mouse gut bacterial collection (mGBC) of GemPharmatech.</title>
        <authorList>
            <person name="He Y."/>
            <person name="Dong L."/>
            <person name="Wu D."/>
            <person name="Gao X."/>
            <person name="Lin Z."/>
        </authorList>
    </citation>
    <scope>NUCLEOTIDE SEQUENCE [LARGE SCALE GENOMIC DNA]</scope>
    <source>
        <strain evidence="5 6">15-30</strain>
    </source>
</reference>
<dbReference type="Gene3D" id="3.40.50.2300">
    <property type="match status" value="1"/>
</dbReference>
<dbReference type="Gene3D" id="2.40.50.1020">
    <property type="entry name" value="LytTr DNA-binding domain"/>
    <property type="match status" value="1"/>
</dbReference>
<keyword evidence="6" id="KW-1185">Reference proteome</keyword>
<evidence type="ECO:0000313" key="5">
    <source>
        <dbReference type="EMBL" id="MEY8661771.1"/>
    </source>
</evidence>
<gene>
    <name evidence="5" type="ORF">AALT52_02515</name>
</gene>
<sequence length="243" mass="28010">MNIAILEDDTIQQYRLLEVLNQASKQLKLSQINITTFRLVTEIQKQFFFPSSHNIYLLDLEISGDPQAGLKVAQLIREQDAYATIIFFTAHEDLLPLTYRYKVSALDFIAKDSPTLKEDLLNDLKYVMTHAKNTAQDMYTLACGKRFLNIAFANIGFFESDPSNSHASILWALDNRSLQISKNLHEIEQTDPRFFRVHQSFLVNVDNIESINKSEKLIYLKNGLTCPLSRRKIKALQDRLTHN</sequence>
<proteinExistence type="predicted"/>
<keyword evidence="3" id="KW-0010">Activator</keyword>
<accession>A0ABV4DQR9</accession>
<dbReference type="SMART" id="SM00850">
    <property type="entry name" value="LytTR"/>
    <property type="match status" value="1"/>
</dbReference>
<dbReference type="SUPFAM" id="SSF52172">
    <property type="entry name" value="CheY-like"/>
    <property type="match status" value="1"/>
</dbReference>
<evidence type="ECO:0000313" key="6">
    <source>
        <dbReference type="Proteomes" id="UP001565236"/>
    </source>
</evidence>
<protein>
    <submittedName>
        <fullName evidence="5">DNA-binding response regulator</fullName>
    </submittedName>
</protein>
<dbReference type="InterPro" id="IPR011006">
    <property type="entry name" value="CheY-like_superfamily"/>
</dbReference>
<comment type="caution">
    <text evidence="5">The sequence shown here is derived from an EMBL/GenBank/DDBJ whole genome shotgun (WGS) entry which is preliminary data.</text>
</comment>
<evidence type="ECO:0000256" key="1">
    <source>
        <dbReference type="ARBA" id="ARBA00022490"/>
    </source>
</evidence>
<evidence type="ECO:0000259" key="4">
    <source>
        <dbReference type="PROSITE" id="PS50930"/>
    </source>
</evidence>
<feature type="domain" description="HTH LytTR-type" evidence="4">
    <location>
        <begin position="173"/>
        <end position="242"/>
    </location>
</feature>
<dbReference type="PROSITE" id="PS50930">
    <property type="entry name" value="HTH_LYTTR"/>
    <property type="match status" value="1"/>
</dbReference>
<name>A0ABV4DQR9_9LACO</name>
<dbReference type="Proteomes" id="UP001565236">
    <property type="component" value="Unassembled WGS sequence"/>
</dbReference>